<reference evidence="2 3" key="1">
    <citation type="submission" date="2022-06" db="EMBL/GenBank/DDBJ databases">
        <title>Genomic Encyclopedia of Archaeal and Bacterial Type Strains, Phase II (KMG-II): from individual species to whole genera.</title>
        <authorList>
            <person name="Goeker M."/>
        </authorList>
    </citation>
    <scope>NUCLEOTIDE SEQUENCE [LARGE SCALE GENOMIC DNA]</scope>
    <source>
        <strain evidence="2 3">DSM 44255</strain>
    </source>
</reference>
<feature type="domain" description="N,N-dimethylformamidase beta subunit-like C-terminal" evidence="1">
    <location>
        <begin position="277"/>
        <end position="695"/>
    </location>
</feature>
<dbReference type="Gene3D" id="2.60.120.200">
    <property type="match status" value="1"/>
</dbReference>
<dbReference type="EMBL" id="JAMTCO010000004">
    <property type="protein sequence ID" value="MCP2269092.1"/>
    <property type="molecule type" value="Genomic_DNA"/>
</dbReference>
<dbReference type="InterPro" id="IPR013320">
    <property type="entry name" value="ConA-like_dom_sf"/>
</dbReference>
<evidence type="ECO:0000259" key="1">
    <source>
        <dbReference type="Pfam" id="PF20254"/>
    </source>
</evidence>
<evidence type="ECO:0000313" key="3">
    <source>
        <dbReference type="Proteomes" id="UP001205185"/>
    </source>
</evidence>
<keyword evidence="3" id="KW-1185">Reference proteome</keyword>
<name>A0ABT1I928_9PSEU</name>
<dbReference type="InterPro" id="IPR046540">
    <property type="entry name" value="DMFA2_C"/>
</dbReference>
<dbReference type="RefSeq" id="WP_253886112.1">
    <property type="nucleotide sequence ID" value="NZ_BAAAVB010000016.1"/>
</dbReference>
<sequence length="733" mass="77789">MTRRLVDHTDAPLVGYTDRISARPGERIGVHASSTEPDVRVRLVLVDHDGTAPVRVPVPAGLPDRVTVAHEHLDQGSYGLVPEPPTFADAVTFAVWVWPTLLGHGRVGVLTQDGVAELGIDATGRPEFTAHTDDGPVTVTASAPLSVRRWYLLTGSYAERGARLQVRPAAPLAREKAATVVVAPPRGALSAAATPLVFAARVVDGVVTDNYDGKISAPCLFGRALDAAQVAELAADTTGAWHRGAAAQWDLAQDIGGDRLLDLVDGRHGTLHNGPQRAVTAHDWTGEVLDWRFADTGYGAVHFHSSDLQDAGWPEVLSIDLPEDLPGGCYAVELTSSAGVDRLPFFVRPRADAPRAPIAFLVPTLSYLAYALEHVHMPFLPEDPAEVAAPFARRNRLHSLYDRHSDGSGAATASLLRPLLGVRDDHVFRHAGGPHQYSEDLHLVGWLGRQGFHFDVLTDHDLDAEGAEALAGYSTVITGSHPEYWTGAMLDAATGHLHGGGALAYLGGNGAYWVTAIHPEKRHVAELRRGYSGVRMWESEPGELHLAATGEPGGLWAERGRSPHRLFGIGTSAAGLTQGGSYEILAKPGDATLDALLRGIDRDTPLGQFGALLGGAASFETDGYDELLGSPPDTKLIGRALLGDAYMSADTGPTTPHPLSDPVDRRRSDLTLLDTPGGGQVFSVGSIGWCAALSHRGDANDVSRLTAAVLRSFGTDRYGSQDGQAGSSNGREL</sequence>
<evidence type="ECO:0000313" key="2">
    <source>
        <dbReference type="EMBL" id="MCP2269092.1"/>
    </source>
</evidence>
<dbReference type="Pfam" id="PF20254">
    <property type="entry name" value="DMFA2_C"/>
    <property type="match status" value="1"/>
</dbReference>
<organism evidence="2 3">
    <name type="scientific">Actinokineospora diospyrosa</name>
    <dbReference type="NCBI Taxonomy" id="103728"/>
    <lineage>
        <taxon>Bacteria</taxon>
        <taxon>Bacillati</taxon>
        <taxon>Actinomycetota</taxon>
        <taxon>Actinomycetes</taxon>
        <taxon>Pseudonocardiales</taxon>
        <taxon>Pseudonocardiaceae</taxon>
        <taxon>Actinokineospora</taxon>
    </lineage>
</organism>
<dbReference type="SUPFAM" id="SSF49899">
    <property type="entry name" value="Concanavalin A-like lectins/glucanases"/>
    <property type="match status" value="1"/>
</dbReference>
<gene>
    <name evidence="2" type="ORF">LV75_001580</name>
</gene>
<dbReference type="Proteomes" id="UP001205185">
    <property type="component" value="Unassembled WGS sequence"/>
</dbReference>
<proteinExistence type="predicted"/>
<comment type="caution">
    <text evidence="2">The sequence shown here is derived from an EMBL/GenBank/DDBJ whole genome shotgun (WGS) entry which is preliminary data.</text>
</comment>
<dbReference type="Pfam" id="PF13385">
    <property type="entry name" value="Laminin_G_3"/>
    <property type="match status" value="1"/>
</dbReference>
<accession>A0ABT1I928</accession>
<protein>
    <submittedName>
        <fullName evidence="2">N,N-dimethylformamidase</fullName>
    </submittedName>
</protein>